<comment type="caution">
    <text evidence="2">The sequence shown here is derived from an EMBL/GenBank/DDBJ whole genome shotgun (WGS) entry which is preliminary data.</text>
</comment>
<keyword evidence="2" id="KW-0689">Ribosomal protein</keyword>
<dbReference type="PROSITE" id="PS51186">
    <property type="entry name" value="GNAT"/>
    <property type="match status" value="1"/>
</dbReference>
<name>A0A846R627_9FLAO</name>
<dbReference type="CDD" id="cd04301">
    <property type="entry name" value="NAT_SF"/>
    <property type="match status" value="1"/>
</dbReference>
<evidence type="ECO:0000313" key="3">
    <source>
        <dbReference type="Proteomes" id="UP000590442"/>
    </source>
</evidence>
<protein>
    <submittedName>
        <fullName evidence="2">Ribosomal protein S18 acetylase RimI-like enzyme</fullName>
    </submittedName>
</protein>
<dbReference type="InterPro" id="IPR000182">
    <property type="entry name" value="GNAT_dom"/>
</dbReference>
<feature type="domain" description="N-acetyltransferase" evidence="1">
    <location>
        <begin position="118"/>
        <end position="248"/>
    </location>
</feature>
<reference evidence="2 3" key="1">
    <citation type="submission" date="2020-03" db="EMBL/GenBank/DDBJ databases">
        <title>Genomic Encyclopedia of Type Strains, Phase IV (KMG-IV): sequencing the most valuable type-strain genomes for metagenomic binning, comparative biology and taxonomic classification.</title>
        <authorList>
            <person name="Goeker M."/>
        </authorList>
    </citation>
    <scope>NUCLEOTIDE SEQUENCE [LARGE SCALE GENOMIC DNA]</scope>
    <source>
        <strain evidence="2 3">DSM 29762</strain>
    </source>
</reference>
<dbReference type="Gene3D" id="3.40.630.30">
    <property type="match status" value="1"/>
</dbReference>
<evidence type="ECO:0000313" key="2">
    <source>
        <dbReference type="EMBL" id="NJB72229.1"/>
    </source>
</evidence>
<keyword evidence="2" id="KW-0687">Ribonucleoprotein</keyword>
<dbReference type="SUPFAM" id="SSF55729">
    <property type="entry name" value="Acyl-CoA N-acyltransferases (Nat)"/>
    <property type="match status" value="1"/>
</dbReference>
<proteinExistence type="predicted"/>
<dbReference type="RefSeq" id="WP_167965052.1">
    <property type="nucleotide sequence ID" value="NZ_JAATJJ010000002.1"/>
</dbReference>
<dbReference type="InterPro" id="IPR016181">
    <property type="entry name" value="Acyl_CoA_acyltransferase"/>
</dbReference>
<accession>A0A846R627</accession>
<organism evidence="2 3">
    <name type="scientific">Saonia flava</name>
    <dbReference type="NCBI Taxonomy" id="523696"/>
    <lineage>
        <taxon>Bacteria</taxon>
        <taxon>Pseudomonadati</taxon>
        <taxon>Bacteroidota</taxon>
        <taxon>Flavobacteriia</taxon>
        <taxon>Flavobacteriales</taxon>
        <taxon>Flavobacteriaceae</taxon>
        <taxon>Saonia</taxon>
    </lineage>
</organism>
<dbReference type="Proteomes" id="UP000590442">
    <property type="component" value="Unassembled WGS sequence"/>
</dbReference>
<dbReference type="Pfam" id="PF13673">
    <property type="entry name" value="Acetyltransf_10"/>
    <property type="match status" value="1"/>
</dbReference>
<evidence type="ECO:0000259" key="1">
    <source>
        <dbReference type="PROSITE" id="PS51186"/>
    </source>
</evidence>
<dbReference type="GO" id="GO:0005840">
    <property type="term" value="C:ribosome"/>
    <property type="evidence" value="ECO:0007669"/>
    <property type="project" value="UniProtKB-KW"/>
</dbReference>
<keyword evidence="3" id="KW-1185">Reference proteome</keyword>
<sequence length="248" mass="28353">MKEANTLINANIGNLTSLWKTVAVPFGSYFKTPDFEYCTIKGSEWPNRLWFNQNLTQETMDLTLAKLATVPVNITLPIWNIYDNSDDGILRRNGFKTKFGQIGMSLKPDKLLDIETDIKIKLVTNEHEAKLWSELFIKSFGYVISLETISKTFNEIDYYIAYDHNKAVGTALVHKTNTVLGIHSMGIPPEMRRQGHAENIMKLLINKTIEDGYGLITLQASEMGKNLYLKLGFHEQFLIKNYTLQRPV</sequence>
<dbReference type="EMBL" id="JAATJJ010000002">
    <property type="protein sequence ID" value="NJB72229.1"/>
    <property type="molecule type" value="Genomic_DNA"/>
</dbReference>
<dbReference type="AlphaFoldDB" id="A0A846R627"/>
<gene>
    <name evidence="2" type="ORF">GGR42_002720</name>
</gene>
<dbReference type="GO" id="GO:0016747">
    <property type="term" value="F:acyltransferase activity, transferring groups other than amino-acyl groups"/>
    <property type="evidence" value="ECO:0007669"/>
    <property type="project" value="InterPro"/>
</dbReference>